<dbReference type="VEuPathDB" id="TrichDB:TRFO_02081"/>
<dbReference type="Proteomes" id="UP000179807">
    <property type="component" value="Unassembled WGS sequence"/>
</dbReference>
<gene>
    <name evidence="1" type="ORF">TRFO_02081</name>
</gene>
<dbReference type="InterPro" id="IPR011009">
    <property type="entry name" value="Kinase-like_dom_sf"/>
</dbReference>
<dbReference type="EMBL" id="MLAK01001148">
    <property type="protein sequence ID" value="OHS96942.1"/>
    <property type="molecule type" value="Genomic_DNA"/>
</dbReference>
<accession>A0A1J4JCP0</accession>
<dbReference type="RefSeq" id="XP_068350079.1">
    <property type="nucleotide sequence ID" value="XM_068490478.1"/>
</dbReference>
<evidence type="ECO:0000313" key="2">
    <source>
        <dbReference type="Proteomes" id="UP000179807"/>
    </source>
</evidence>
<sequence>MAKVKSGQYVIPDHLPPQIQDLISQMLTIDPKDRITISQIKEHPAFKMYLPPNYIPPSPFATPQIIDPIDIHMIDINVINVLTQVGYDDDESVIEDLTSENHTMAKVFYHMYNHTFSFESLPWPGNSDNSSIIPQDIFEFSPQPQPMGLFNNSNGQNDPFYRRTKAPDISSPNAYSLAHRASWGAITINQDQFVASVSSESEQFVNLPAPSEKVFAAVQALLKEQEYEYFHPDELTIFARRPDIKMYIIFKVEFEAIDNLSITVSNASNGNEKEFNDFISDITSVLEATIT</sequence>
<dbReference type="Gene3D" id="1.10.510.10">
    <property type="entry name" value="Transferase(Phosphotransferase) domain 1"/>
    <property type="match status" value="1"/>
</dbReference>
<dbReference type="AlphaFoldDB" id="A0A1J4JCP0"/>
<keyword evidence="2" id="KW-1185">Reference proteome</keyword>
<proteinExistence type="predicted"/>
<dbReference type="OrthoDB" id="193931at2759"/>
<evidence type="ECO:0000313" key="1">
    <source>
        <dbReference type="EMBL" id="OHS96942.1"/>
    </source>
</evidence>
<dbReference type="SUPFAM" id="SSF56112">
    <property type="entry name" value="Protein kinase-like (PK-like)"/>
    <property type="match status" value="1"/>
</dbReference>
<comment type="caution">
    <text evidence="1">The sequence shown here is derived from an EMBL/GenBank/DDBJ whole genome shotgun (WGS) entry which is preliminary data.</text>
</comment>
<name>A0A1J4JCP0_9EUKA</name>
<protein>
    <recommendedName>
        <fullName evidence="3">CAMK family protein kinase</fullName>
    </recommendedName>
</protein>
<reference evidence="1" key="1">
    <citation type="submission" date="2016-10" db="EMBL/GenBank/DDBJ databases">
        <authorList>
            <person name="Benchimol M."/>
            <person name="Almeida L.G."/>
            <person name="Vasconcelos A.T."/>
            <person name="Perreira-Neves A."/>
            <person name="Rosa I.A."/>
            <person name="Tasca T."/>
            <person name="Bogo M.R."/>
            <person name="de Souza W."/>
        </authorList>
    </citation>
    <scope>NUCLEOTIDE SEQUENCE [LARGE SCALE GENOMIC DNA]</scope>
    <source>
        <strain evidence="1">K</strain>
    </source>
</reference>
<dbReference type="GeneID" id="94825182"/>
<evidence type="ECO:0008006" key="3">
    <source>
        <dbReference type="Google" id="ProtNLM"/>
    </source>
</evidence>
<organism evidence="1 2">
    <name type="scientific">Tritrichomonas foetus</name>
    <dbReference type="NCBI Taxonomy" id="1144522"/>
    <lineage>
        <taxon>Eukaryota</taxon>
        <taxon>Metamonada</taxon>
        <taxon>Parabasalia</taxon>
        <taxon>Tritrichomonadida</taxon>
        <taxon>Tritrichomonadidae</taxon>
        <taxon>Tritrichomonas</taxon>
    </lineage>
</organism>